<name>A0ABR1JFC2_9AGAR</name>
<feature type="transmembrane region" description="Helical" evidence="1">
    <location>
        <begin position="112"/>
        <end position="131"/>
    </location>
</feature>
<organism evidence="2 3">
    <name type="scientific">Marasmiellus scandens</name>
    <dbReference type="NCBI Taxonomy" id="2682957"/>
    <lineage>
        <taxon>Eukaryota</taxon>
        <taxon>Fungi</taxon>
        <taxon>Dikarya</taxon>
        <taxon>Basidiomycota</taxon>
        <taxon>Agaricomycotina</taxon>
        <taxon>Agaricomycetes</taxon>
        <taxon>Agaricomycetidae</taxon>
        <taxon>Agaricales</taxon>
        <taxon>Marasmiineae</taxon>
        <taxon>Omphalotaceae</taxon>
        <taxon>Marasmiellus</taxon>
    </lineage>
</organism>
<keyword evidence="3" id="KW-1185">Reference proteome</keyword>
<keyword evidence="1" id="KW-0812">Transmembrane</keyword>
<comment type="caution">
    <text evidence="2">The sequence shown here is derived from an EMBL/GenBank/DDBJ whole genome shotgun (WGS) entry which is preliminary data.</text>
</comment>
<protein>
    <submittedName>
        <fullName evidence="2">Uncharacterized protein</fullName>
    </submittedName>
</protein>
<evidence type="ECO:0000313" key="3">
    <source>
        <dbReference type="Proteomes" id="UP001498398"/>
    </source>
</evidence>
<proteinExistence type="predicted"/>
<keyword evidence="1" id="KW-1133">Transmembrane helix</keyword>
<dbReference type="Proteomes" id="UP001498398">
    <property type="component" value="Unassembled WGS sequence"/>
</dbReference>
<evidence type="ECO:0000313" key="2">
    <source>
        <dbReference type="EMBL" id="KAK7460407.1"/>
    </source>
</evidence>
<reference evidence="2 3" key="1">
    <citation type="submission" date="2024-01" db="EMBL/GenBank/DDBJ databases">
        <title>A draft genome for the cacao thread blight pathogen Marasmiellus scandens.</title>
        <authorList>
            <person name="Baruah I.K."/>
            <person name="Leung J."/>
            <person name="Bukari Y."/>
            <person name="Amoako-Attah I."/>
            <person name="Meinhardt L.W."/>
            <person name="Bailey B.A."/>
            <person name="Cohen S.P."/>
        </authorList>
    </citation>
    <scope>NUCLEOTIDE SEQUENCE [LARGE SCALE GENOMIC DNA]</scope>
    <source>
        <strain evidence="2 3">GH-19</strain>
    </source>
</reference>
<sequence>MDSASQHVQNSVILRVPTRKFRLSRSHHPYKRVLHIDYSPRKANVDLFGDDLNRFLKAAGLPPPDQHRHQVLHLEQENQQEGHENGNENGNVLVAQAEFEPAVRRPGWVIRFLKYMIIPLAILILASRYSMPKSSRT</sequence>
<dbReference type="EMBL" id="JBANRG010000015">
    <property type="protein sequence ID" value="KAK7460407.1"/>
    <property type="molecule type" value="Genomic_DNA"/>
</dbReference>
<gene>
    <name evidence="2" type="ORF">VKT23_009128</name>
</gene>
<keyword evidence="1" id="KW-0472">Membrane</keyword>
<accession>A0ABR1JFC2</accession>
<evidence type="ECO:0000256" key="1">
    <source>
        <dbReference type="SAM" id="Phobius"/>
    </source>
</evidence>